<evidence type="ECO:0000313" key="2">
    <source>
        <dbReference type="EMBL" id="PKI55169.1"/>
    </source>
</evidence>
<keyword evidence="3" id="KW-1185">Reference proteome</keyword>
<accession>A0A2I0JFX6</accession>
<keyword evidence="1" id="KW-0472">Membrane</keyword>
<reference evidence="2 3" key="1">
    <citation type="submission" date="2017-11" db="EMBL/GenBank/DDBJ databases">
        <title>De-novo sequencing of pomegranate (Punica granatum L.) genome.</title>
        <authorList>
            <person name="Akparov Z."/>
            <person name="Amiraslanov A."/>
            <person name="Hajiyeva S."/>
            <person name="Abbasov M."/>
            <person name="Kaur K."/>
            <person name="Hamwieh A."/>
            <person name="Solovyev V."/>
            <person name="Salamov A."/>
            <person name="Braich B."/>
            <person name="Kosarev P."/>
            <person name="Mahmoud A."/>
            <person name="Hajiyev E."/>
            <person name="Babayeva S."/>
            <person name="Izzatullayeva V."/>
            <person name="Mammadov A."/>
            <person name="Mammadov A."/>
            <person name="Sharifova S."/>
            <person name="Ojaghi J."/>
            <person name="Eynullazada K."/>
            <person name="Bayramov B."/>
            <person name="Abdulazimova A."/>
            <person name="Shahmuradov I."/>
        </authorList>
    </citation>
    <scope>NUCLEOTIDE SEQUENCE [LARGE SCALE GENOMIC DNA]</scope>
    <source>
        <strain evidence="3">cv. AG2017</strain>
        <tissue evidence="2">Leaf</tissue>
    </source>
</reference>
<dbReference type="EMBL" id="PGOL01001723">
    <property type="protein sequence ID" value="PKI55169.1"/>
    <property type="molecule type" value="Genomic_DNA"/>
</dbReference>
<evidence type="ECO:0000313" key="3">
    <source>
        <dbReference type="Proteomes" id="UP000233551"/>
    </source>
</evidence>
<dbReference type="AlphaFoldDB" id="A0A2I0JFX6"/>
<comment type="caution">
    <text evidence="2">The sequence shown here is derived from an EMBL/GenBank/DDBJ whole genome shotgun (WGS) entry which is preliminary data.</text>
</comment>
<keyword evidence="1" id="KW-0812">Transmembrane</keyword>
<proteinExistence type="predicted"/>
<keyword evidence="1" id="KW-1133">Transmembrane helix</keyword>
<protein>
    <submittedName>
        <fullName evidence="2">Uncharacterized protein</fullName>
    </submittedName>
</protein>
<organism evidence="2 3">
    <name type="scientific">Punica granatum</name>
    <name type="common">Pomegranate</name>
    <dbReference type="NCBI Taxonomy" id="22663"/>
    <lineage>
        <taxon>Eukaryota</taxon>
        <taxon>Viridiplantae</taxon>
        <taxon>Streptophyta</taxon>
        <taxon>Embryophyta</taxon>
        <taxon>Tracheophyta</taxon>
        <taxon>Spermatophyta</taxon>
        <taxon>Magnoliopsida</taxon>
        <taxon>eudicotyledons</taxon>
        <taxon>Gunneridae</taxon>
        <taxon>Pentapetalae</taxon>
        <taxon>rosids</taxon>
        <taxon>malvids</taxon>
        <taxon>Myrtales</taxon>
        <taxon>Lythraceae</taxon>
        <taxon>Punica</taxon>
    </lineage>
</organism>
<evidence type="ECO:0000256" key="1">
    <source>
        <dbReference type="SAM" id="Phobius"/>
    </source>
</evidence>
<feature type="transmembrane region" description="Helical" evidence="1">
    <location>
        <begin position="45"/>
        <end position="64"/>
    </location>
</feature>
<dbReference type="Proteomes" id="UP000233551">
    <property type="component" value="Unassembled WGS sequence"/>
</dbReference>
<sequence>MAAQARSVVKGGGMICVVLWCQGRAIQVQSDAKAYKGHMKAFINYLRLMLITLLFSSSRAGLAFDPPFLINIREARELIDRSSIQFLLPLNSPGGVRSFTLALVLGEGGISL</sequence>
<gene>
    <name evidence="2" type="ORF">CRG98_024460</name>
</gene>
<name>A0A2I0JFX6_PUNGR</name>